<proteinExistence type="predicted"/>
<evidence type="ECO:0000313" key="2">
    <source>
        <dbReference type="Proteomes" id="UP000050741"/>
    </source>
</evidence>
<feature type="compositionally biased region" description="Basic residues" evidence="1">
    <location>
        <begin position="50"/>
        <end position="59"/>
    </location>
</feature>
<accession>A0A183BHV1</accession>
<sequence length="173" mass="19524">MRCSNLAEEESGKNCGRQLHGKKMRTKEELKMEEKWKKSGEILDGDQTRGWRKAWRKGWKTSDEDGETVWQQSEEWLGGGHGEGDGKTPQLSEREEDEGGASLTANEKLHRTAEMNEGQNEDNAGADEQLAKEAACKQMCAKRKVDSANSEQKRDEFREVVDQAAQMGCQCDE</sequence>
<reference evidence="2" key="1">
    <citation type="submission" date="2013-12" db="EMBL/GenBank/DDBJ databases">
        <authorList>
            <person name="Aslett M."/>
        </authorList>
    </citation>
    <scope>NUCLEOTIDE SEQUENCE [LARGE SCALE GENOMIC DNA]</scope>
    <source>
        <strain evidence="2">Lindley</strain>
    </source>
</reference>
<feature type="region of interest" description="Disordered" evidence="1">
    <location>
        <begin position="1"/>
        <end position="130"/>
    </location>
</feature>
<dbReference type="Proteomes" id="UP000050741">
    <property type="component" value="Unassembled WGS sequence"/>
</dbReference>
<organism evidence="2 3">
    <name type="scientific">Globodera pallida</name>
    <name type="common">Potato cyst nematode worm</name>
    <name type="synonym">Heterodera pallida</name>
    <dbReference type="NCBI Taxonomy" id="36090"/>
    <lineage>
        <taxon>Eukaryota</taxon>
        <taxon>Metazoa</taxon>
        <taxon>Ecdysozoa</taxon>
        <taxon>Nematoda</taxon>
        <taxon>Chromadorea</taxon>
        <taxon>Rhabditida</taxon>
        <taxon>Tylenchina</taxon>
        <taxon>Tylenchomorpha</taxon>
        <taxon>Tylenchoidea</taxon>
        <taxon>Heteroderidae</taxon>
        <taxon>Heteroderinae</taxon>
        <taxon>Globodera</taxon>
    </lineage>
</organism>
<dbReference type="WBParaSite" id="GPLIN_000017900">
    <property type="protein sequence ID" value="GPLIN_000017900"/>
    <property type="gene ID" value="GPLIN_000017900"/>
</dbReference>
<dbReference type="AlphaFoldDB" id="A0A183BHV1"/>
<keyword evidence="2" id="KW-1185">Reference proteome</keyword>
<evidence type="ECO:0000313" key="3">
    <source>
        <dbReference type="WBParaSite" id="GPLIN_000017900"/>
    </source>
</evidence>
<protein>
    <submittedName>
        <fullName evidence="3">Uncharacterized protein</fullName>
    </submittedName>
</protein>
<name>A0A183BHV1_GLOPA</name>
<evidence type="ECO:0000256" key="1">
    <source>
        <dbReference type="SAM" id="MobiDB-lite"/>
    </source>
</evidence>
<reference evidence="3" key="3">
    <citation type="submission" date="2016-06" db="UniProtKB">
        <authorList>
            <consortium name="WormBaseParasite"/>
        </authorList>
    </citation>
    <scope>IDENTIFICATION</scope>
</reference>
<feature type="compositionally biased region" description="Basic and acidic residues" evidence="1">
    <location>
        <begin position="26"/>
        <end position="49"/>
    </location>
</feature>
<reference evidence="2" key="2">
    <citation type="submission" date="2014-05" db="EMBL/GenBank/DDBJ databases">
        <title>The genome and life-stage specific transcriptomes of Globodera pallida elucidate key aspects of plant parasitism by a cyst nematode.</title>
        <authorList>
            <person name="Cotton J.A."/>
            <person name="Lilley C.J."/>
            <person name="Jones L.M."/>
            <person name="Kikuchi T."/>
            <person name="Reid A.J."/>
            <person name="Thorpe P."/>
            <person name="Tsai I.J."/>
            <person name="Beasley H."/>
            <person name="Blok V."/>
            <person name="Cock P.J.A."/>
            <person name="Van den Akker S.E."/>
            <person name="Holroyd N."/>
            <person name="Hunt M."/>
            <person name="Mantelin S."/>
            <person name="Naghra H."/>
            <person name="Pain A."/>
            <person name="Palomares-Rius J.E."/>
            <person name="Zarowiecki M."/>
            <person name="Berriman M."/>
            <person name="Jones J.T."/>
            <person name="Urwin P.E."/>
        </authorList>
    </citation>
    <scope>NUCLEOTIDE SEQUENCE [LARGE SCALE GENOMIC DNA]</scope>
    <source>
        <strain evidence="2">Lindley</strain>
    </source>
</reference>